<name>A0A3S4RL68_9GAMM</name>
<evidence type="ECO:0000313" key="2">
    <source>
        <dbReference type="Proteomes" id="UP000274100"/>
    </source>
</evidence>
<accession>A0A3S4RL68</accession>
<dbReference type="KEGG" id="mcun:NCTC10297_01244"/>
<dbReference type="AlphaFoldDB" id="A0A3S4RL68"/>
<proteinExistence type="predicted"/>
<reference evidence="1 2" key="1">
    <citation type="submission" date="2018-12" db="EMBL/GenBank/DDBJ databases">
        <authorList>
            <consortium name="Pathogen Informatics"/>
        </authorList>
    </citation>
    <scope>NUCLEOTIDE SEQUENCE [LARGE SCALE GENOMIC DNA]</scope>
    <source>
        <strain evidence="1 2">NCTC10297</strain>
    </source>
</reference>
<evidence type="ECO:0000313" key="1">
    <source>
        <dbReference type="EMBL" id="VEG13281.1"/>
    </source>
</evidence>
<evidence type="ECO:0008006" key="3">
    <source>
        <dbReference type="Google" id="ProtNLM"/>
    </source>
</evidence>
<gene>
    <name evidence="1" type="ORF">NCTC10297_01244</name>
</gene>
<dbReference type="Proteomes" id="UP000274100">
    <property type="component" value="Chromosome"/>
</dbReference>
<organism evidence="1 2">
    <name type="scientific">Moraxella cuniculi</name>
    <dbReference type="NCBI Taxonomy" id="34061"/>
    <lineage>
        <taxon>Bacteria</taxon>
        <taxon>Pseudomonadati</taxon>
        <taxon>Pseudomonadota</taxon>
        <taxon>Gammaproteobacteria</taxon>
        <taxon>Moraxellales</taxon>
        <taxon>Moraxellaceae</taxon>
        <taxon>Moraxella</taxon>
    </lineage>
</organism>
<protein>
    <recommendedName>
        <fullName evidence="3">4-alpha-L-fucosyltransferase</fullName>
    </recommendedName>
</protein>
<sequence length="348" mass="40840">MNISGKTILLVAPEDMGLNALIAKNLSFCGFEVISYEHPQFKYKNLYERLVNFFRKFILNDFSYKSKMRDLEGQNMLLEISQQNKHINYTLIIRPDLCSDNFLSIIKGISSKTIGYQWDGLDRFPDVFAKLHFFDNFFVFDPMDIHQYSQYNLCLITNFYFDYVKKAQDLVQDNNSPIIAYFIGSHLDQRTPIVLQMLNCFCKVGIEPLFMIAGLHDHNKQTAYQGYPVTFLANYISFEENLTNVQSADIIVDILNDIHGGLSFRAFEALYYDKKLITNNVNIAQYDFFDEHNILIWNIETSVEELRAFLNKPYRNPDNQIIYKYSFTNWIRYMLGIDPYIALDSHLK</sequence>
<dbReference type="EMBL" id="LR134343">
    <property type="protein sequence ID" value="VEG13281.1"/>
    <property type="molecule type" value="Genomic_DNA"/>
</dbReference>
<dbReference type="OrthoDB" id="3251881at2"/>
<dbReference type="RefSeq" id="WP_126330812.1">
    <property type="nucleotide sequence ID" value="NZ_LR134343.1"/>
</dbReference>